<evidence type="ECO:0000313" key="1">
    <source>
        <dbReference type="EMBL" id="KAE8978804.1"/>
    </source>
</evidence>
<protein>
    <submittedName>
        <fullName evidence="1">Uncharacterized protein</fullName>
    </submittedName>
</protein>
<accession>A0A6A3IFC4</accession>
<proteinExistence type="predicted"/>
<dbReference type="Proteomes" id="UP000460718">
    <property type="component" value="Unassembled WGS sequence"/>
</dbReference>
<evidence type="ECO:0000313" key="2">
    <source>
        <dbReference type="EMBL" id="KAE9300351.1"/>
    </source>
</evidence>
<name>A0A6A3IFC4_9STRA</name>
<dbReference type="AlphaFoldDB" id="A0A6A3IFC4"/>
<organism evidence="1 3">
    <name type="scientific">Phytophthora fragariae</name>
    <dbReference type="NCBI Taxonomy" id="53985"/>
    <lineage>
        <taxon>Eukaryota</taxon>
        <taxon>Sar</taxon>
        <taxon>Stramenopiles</taxon>
        <taxon>Oomycota</taxon>
        <taxon>Peronosporomycetes</taxon>
        <taxon>Peronosporales</taxon>
        <taxon>Peronosporaceae</taxon>
        <taxon>Phytophthora</taxon>
    </lineage>
</organism>
<dbReference type="Proteomes" id="UP000486351">
    <property type="component" value="Unassembled WGS sequence"/>
</dbReference>
<evidence type="ECO:0000313" key="3">
    <source>
        <dbReference type="Proteomes" id="UP000460718"/>
    </source>
</evidence>
<dbReference type="EMBL" id="QXFW01002412">
    <property type="protein sequence ID" value="KAE8978804.1"/>
    <property type="molecule type" value="Genomic_DNA"/>
</dbReference>
<gene>
    <name evidence="2" type="ORF">PF008_g23023</name>
    <name evidence="1" type="ORF">PF011_g23097</name>
</gene>
<evidence type="ECO:0000313" key="4">
    <source>
        <dbReference type="Proteomes" id="UP000486351"/>
    </source>
</evidence>
<dbReference type="EMBL" id="QXFY01002254">
    <property type="protein sequence ID" value="KAE9300351.1"/>
    <property type="molecule type" value="Genomic_DNA"/>
</dbReference>
<comment type="caution">
    <text evidence="1">The sequence shown here is derived from an EMBL/GenBank/DDBJ whole genome shotgun (WGS) entry which is preliminary data.</text>
</comment>
<reference evidence="3 4" key="1">
    <citation type="submission" date="2018-09" db="EMBL/GenBank/DDBJ databases">
        <title>Genomic investigation of the strawberry pathogen Phytophthora fragariae indicates pathogenicity is determined by transcriptional variation in three key races.</title>
        <authorList>
            <person name="Adams T.M."/>
            <person name="Armitage A.D."/>
            <person name="Sobczyk M.K."/>
            <person name="Bates H.J."/>
            <person name="Dunwell J.M."/>
            <person name="Nellist C.F."/>
            <person name="Harrison R.J."/>
        </authorList>
    </citation>
    <scope>NUCLEOTIDE SEQUENCE [LARGE SCALE GENOMIC DNA]</scope>
    <source>
        <strain evidence="2 4">NOV-77</strain>
        <strain evidence="1 3">SCRP245</strain>
    </source>
</reference>
<sequence>MTLQLVDTATLKISFPLVRSWCQDRSTNLCDGPSPTVAAVNTVDTRVQQRRLAAAASAPHSTVVVSTFGPAGTELAMTASHRTVVKQARPAGRRDLATAQARRLHPESEPTANLQHESAVCLAWHASAGRLAAARLEQALRWRDEAVPHD</sequence>